<dbReference type="AlphaFoldDB" id="A0A813FU16"/>
<feature type="transmembrane region" description="Helical" evidence="8">
    <location>
        <begin position="49"/>
        <end position="70"/>
    </location>
</feature>
<feature type="transmembrane region" description="Helical" evidence="8">
    <location>
        <begin position="248"/>
        <end position="275"/>
    </location>
</feature>
<keyword evidence="6 8" id="KW-1133">Transmembrane helix</keyword>
<dbReference type="GO" id="GO:0012505">
    <property type="term" value="C:endomembrane system"/>
    <property type="evidence" value="ECO:0007669"/>
    <property type="project" value="UniProtKB-SubCell"/>
</dbReference>
<evidence type="ECO:0000256" key="5">
    <source>
        <dbReference type="ARBA" id="ARBA00022692"/>
    </source>
</evidence>
<organism evidence="9 10">
    <name type="scientific">Polarella glacialis</name>
    <name type="common">Dinoflagellate</name>
    <dbReference type="NCBI Taxonomy" id="89957"/>
    <lineage>
        <taxon>Eukaryota</taxon>
        <taxon>Sar</taxon>
        <taxon>Alveolata</taxon>
        <taxon>Dinophyceae</taxon>
        <taxon>Suessiales</taxon>
        <taxon>Suessiaceae</taxon>
        <taxon>Polarella</taxon>
    </lineage>
</organism>
<gene>
    <name evidence="9" type="ORF">PGLA1383_LOCUS33492</name>
</gene>
<keyword evidence="5 8" id="KW-0812">Transmembrane</keyword>
<keyword evidence="10" id="KW-1185">Reference proteome</keyword>
<dbReference type="OMA" id="NGWVLYK"/>
<dbReference type="OrthoDB" id="5197598at2759"/>
<dbReference type="Proteomes" id="UP000654075">
    <property type="component" value="Unassembled WGS sequence"/>
</dbReference>
<evidence type="ECO:0000313" key="10">
    <source>
        <dbReference type="Proteomes" id="UP000654075"/>
    </source>
</evidence>
<evidence type="ECO:0000256" key="3">
    <source>
        <dbReference type="ARBA" id="ARBA00022448"/>
    </source>
</evidence>
<feature type="transmembrane region" description="Helical" evidence="8">
    <location>
        <begin position="114"/>
        <end position="135"/>
    </location>
</feature>
<feature type="transmembrane region" description="Helical" evidence="8">
    <location>
        <begin position="287"/>
        <end position="316"/>
    </location>
</feature>
<protein>
    <recommendedName>
        <fullName evidence="8">Nickel/cobalt efflux system</fullName>
    </recommendedName>
</protein>
<accession>A0A813FU16</accession>
<keyword evidence="7 8" id="KW-0472">Membrane</keyword>
<evidence type="ECO:0000256" key="1">
    <source>
        <dbReference type="ARBA" id="ARBA00004127"/>
    </source>
</evidence>
<dbReference type="PANTHER" id="PTHR31611">
    <property type="entry name" value="HIGH-AFFINITY NICKEL TRANSPORT PROTEIN NIC1"/>
    <property type="match status" value="1"/>
</dbReference>
<keyword evidence="3 8" id="KW-0813">Transport</keyword>
<comment type="subcellular location">
    <subcellularLocation>
        <location evidence="8">Cell membrane</location>
        <topology evidence="8">Multi-pass membrane protein</topology>
    </subcellularLocation>
    <subcellularLocation>
        <location evidence="1">Endomembrane system</location>
        <topology evidence="1">Multi-pass membrane protein</topology>
    </subcellularLocation>
</comment>
<dbReference type="GO" id="GO:0005886">
    <property type="term" value="C:plasma membrane"/>
    <property type="evidence" value="ECO:0007669"/>
    <property type="project" value="UniProtKB-SubCell"/>
</dbReference>
<dbReference type="Pfam" id="PF03824">
    <property type="entry name" value="NicO"/>
    <property type="match status" value="1"/>
</dbReference>
<evidence type="ECO:0000256" key="8">
    <source>
        <dbReference type="RuleBase" id="RU362101"/>
    </source>
</evidence>
<feature type="transmembrane region" description="Helical" evidence="8">
    <location>
        <begin position="147"/>
        <end position="172"/>
    </location>
</feature>
<dbReference type="GO" id="GO:0015099">
    <property type="term" value="F:nickel cation transmembrane transporter activity"/>
    <property type="evidence" value="ECO:0007669"/>
    <property type="project" value="UniProtKB-UniRule"/>
</dbReference>
<evidence type="ECO:0000256" key="6">
    <source>
        <dbReference type="ARBA" id="ARBA00022989"/>
    </source>
</evidence>
<sequence>MTEMVQELKVNVGYSAMTDDLVRPNQVLQECGQEADRRAEDKPCLDRKAVAIVSFILAFTAGVGSLLLLVPQLASSGLLAYSFGLRHAVDADHIAAIDNVTRRLTTSQRRPATVGFFFALGHSSVVVLMCIAVAFASDFMKHHLQNFTEVGGVIGASISGSFLLAVGGLNLYSAVQLWRDWKEQNRYGGHEHAIAGLCMRCCPRLFDGITEPWHMLPVGFLFGLGFDTSSEVGLLGVVAMSNGLGNPLWILLLPLMFMAGMVLVDTLNGLLMAWAYGKALEDNMHKLYYNLFLTSTSGIIAVMVGSIELLGVLAVTARFHGWFWDGVSKINDNFEVVGIAVIGVFLLSLIIALGCFHRVFPPGQVREEPGRADLLRYLQSGDYIDRSGI</sequence>
<evidence type="ECO:0000256" key="4">
    <source>
        <dbReference type="ARBA" id="ARBA00022596"/>
    </source>
</evidence>
<dbReference type="PANTHER" id="PTHR31611:SF0">
    <property type="entry name" value="HIGH-AFFINITY NICKEL TRANSPORT PROTEIN NIC1"/>
    <property type="match status" value="1"/>
</dbReference>
<proteinExistence type="inferred from homology"/>
<reference evidence="9" key="1">
    <citation type="submission" date="2021-02" db="EMBL/GenBank/DDBJ databases">
        <authorList>
            <person name="Dougan E. K."/>
            <person name="Rhodes N."/>
            <person name="Thang M."/>
            <person name="Chan C."/>
        </authorList>
    </citation>
    <scope>NUCLEOTIDE SEQUENCE</scope>
</reference>
<dbReference type="InterPro" id="IPR011541">
    <property type="entry name" value="Ni/Co_transpt_high_affinity"/>
</dbReference>
<name>A0A813FU16_POLGL</name>
<evidence type="ECO:0000313" key="9">
    <source>
        <dbReference type="EMBL" id="CAE8615782.1"/>
    </source>
</evidence>
<comment type="similarity">
    <text evidence="2 8">Belongs to the NiCoT transporter (TC 2.A.52) family.</text>
</comment>
<evidence type="ECO:0000256" key="7">
    <source>
        <dbReference type="ARBA" id="ARBA00023136"/>
    </source>
</evidence>
<comment type="caution">
    <text evidence="9">The sequence shown here is derived from an EMBL/GenBank/DDBJ whole genome shotgun (WGS) entry which is preliminary data.</text>
</comment>
<dbReference type="EMBL" id="CAJNNV010025708">
    <property type="protein sequence ID" value="CAE8615782.1"/>
    <property type="molecule type" value="Genomic_DNA"/>
</dbReference>
<feature type="transmembrane region" description="Helical" evidence="8">
    <location>
        <begin position="336"/>
        <end position="356"/>
    </location>
</feature>
<dbReference type="InterPro" id="IPR004688">
    <property type="entry name" value="Ni/Co_transpt"/>
</dbReference>
<evidence type="ECO:0000256" key="2">
    <source>
        <dbReference type="ARBA" id="ARBA00010892"/>
    </source>
</evidence>
<keyword evidence="4" id="KW-0533">Nickel</keyword>